<dbReference type="Gene3D" id="1.25.40.10">
    <property type="entry name" value="Tetratricopeptide repeat domain"/>
    <property type="match status" value="3"/>
</dbReference>
<dbReference type="InterPro" id="IPR051685">
    <property type="entry name" value="Ycf3/AcsC/BcsC/TPR_MFPF"/>
</dbReference>
<dbReference type="OrthoDB" id="6193797at2"/>
<organism evidence="4 5">
    <name type="scientific">Bradyrhizobium erythrophlei</name>
    <dbReference type="NCBI Taxonomy" id="1437360"/>
    <lineage>
        <taxon>Bacteria</taxon>
        <taxon>Pseudomonadati</taxon>
        <taxon>Pseudomonadota</taxon>
        <taxon>Alphaproteobacteria</taxon>
        <taxon>Hyphomicrobiales</taxon>
        <taxon>Nitrobacteraceae</taxon>
        <taxon>Bradyrhizobium</taxon>
    </lineage>
</organism>
<dbReference type="InterPro" id="IPR019734">
    <property type="entry name" value="TPR_rpt"/>
</dbReference>
<dbReference type="EMBL" id="LT670849">
    <property type="protein sequence ID" value="SHN65427.1"/>
    <property type="molecule type" value="Genomic_DNA"/>
</dbReference>
<dbReference type="InterPro" id="IPR013105">
    <property type="entry name" value="TPR_2"/>
</dbReference>
<proteinExistence type="predicted"/>
<evidence type="ECO:0000313" key="4">
    <source>
        <dbReference type="EMBL" id="SHN65427.1"/>
    </source>
</evidence>
<dbReference type="SUPFAM" id="SSF48452">
    <property type="entry name" value="TPR-like"/>
    <property type="match status" value="2"/>
</dbReference>
<dbReference type="Proteomes" id="UP000184096">
    <property type="component" value="Chromosome I"/>
</dbReference>
<keyword evidence="1" id="KW-0677">Repeat</keyword>
<name>A0A1M7T421_9BRAD</name>
<reference evidence="5" key="1">
    <citation type="submission" date="2016-11" db="EMBL/GenBank/DDBJ databases">
        <authorList>
            <person name="Varghese N."/>
            <person name="Submissions S."/>
        </authorList>
    </citation>
    <scope>NUCLEOTIDE SEQUENCE [LARGE SCALE GENOMIC DNA]</scope>
    <source>
        <strain evidence="5">GAS401</strain>
    </source>
</reference>
<feature type="repeat" description="TPR" evidence="3">
    <location>
        <begin position="295"/>
        <end position="328"/>
    </location>
</feature>
<evidence type="ECO:0000256" key="2">
    <source>
        <dbReference type="ARBA" id="ARBA00022803"/>
    </source>
</evidence>
<keyword evidence="5" id="KW-1185">Reference proteome</keyword>
<gene>
    <name evidence="4" type="ORF">SAMN05444170_0712</name>
</gene>
<dbReference type="Pfam" id="PF07719">
    <property type="entry name" value="TPR_2"/>
    <property type="match status" value="1"/>
</dbReference>
<dbReference type="Pfam" id="PF13432">
    <property type="entry name" value="TPR_16"/>
    <property type="match status" value="1"/>
</dbReference>
<dbReference type="Pfam" id="PF13424">
    <property type="entry name" value="TPR_12"/>
    <property type="match status" value="1"/>
</dbReference>
<dbReference type="SMART" id="SM00028">
    <property type="entry name" value="TPR"/>
    <property type="match status" value="9"/>
</dbReference>
<dbReference type="Pfam" id="PF01075">
    <property type="entry name" value="Glyco_transf_9"/>
    <property type="match status" value="1"/>
</dbReference>
<dbReference type="PANTHER" id="PTHR44943:SF5">
    <property type="entry name" value="BLL7697 PROTEIN"/>
    <property type="match status" value="1"/>
</dbReference>
<dbReference type="GO" id="GO:0016757">
    <property type="term" value="F:glycosyltransferase activity"/>
    <property type="evidence" value="ECO:0007669"/>
    <property type="project" value="InterPro"/>
</dbReference>
<dbReference type="InterPro" id="IPR011990">
    <property type="entry name" value="TPR-like_helical_dom_sf"/>
</dbReference>
<dbReference type="RefSeq" id="WP_072816719.1">
    <property type="nucleotide sequence ID" value="NZ_LT670849.1"/>
</dbReference>
<evidence type="ECO:0000256" key="1">
    <source>
        <dbReference type="ARBA" id="ARBA00022737"/>
    </source>
</evidence>
<dbReference type="AlphaFoldDB" id="A0A1M7T421"/>
<accession>A0A1M7T421</accession>
<feature type="repeat" description="TPR" evidence="3">
    <location>
        <begin position="227"/>
        <end position="260"/>
    </location>
</feature>
<evidence type="ECO:0000313" key="5">
    <source>
        <dbReference type="Proteomes" id="UP000184096"/>
    </source>
</evidence>
<dbReference type="Pfam" id="PF12895">
    <property type="entry name" value="ANAPC3"/>
    <property type="match status" value="1"/>
</dbReference>
<sequence>MSRRERRAAKKTGVDRTAAGVGTAGRLYEVGLGHMQAGRHLDAQLCCQQALALDPNHADSLHLLGLLSLDAGQYDHALEWISRAIRQEPKAVYLTSLGSTLVNQGRTDEALKAFDKAVQLKPLDADLWRNLGAVLIEVKRPADAILSFQHALKLNPRHWGAANMVALLLYQSETFQDALPYYNLCDELEPNHFQTLYMRALTLQKLGRLDEALADNKRALALDPANADTYGNIGHVLMSSGRNEEALSWFDRSLELQPNSAATLMNKAIALGAMRRFAEAVSWYDRSLELQPNSALTLTNKAIALAELRHFDEALAVYHQARAIDPSHAVADWNLALLQLLTGDFEAGWAGREARWKIPALSTHYPKLPQPMWLGKEPIEGKTILINVDEGLGDTIQFARYVPMVAELGARVILAVQEPLRPLLSELPGVSQCLAFTASELPAFDMYCSISSLPLAFGTKLETIPSAIPYLPAPAEGRLQAWEHRLGPHERLRVGLVWSGNPRHDNDHNRSIPLRLLTHILDVDATFVSLQKDPRPDDKAILERTEIIDLTAHLTDFAETAALVSCLDLVISVDTSVVHLAGALGRPTWILLPYRPDWRWLLGRDDSPWYPTARLFRQSETREYGSVLDRVRTELHTTISARKARRSPCESPDRLQGGFKEMIAQLNVPIGIRSTNQLKGASIILKCTDGPS</sequence>
<dbReference type="InterPro" id="IPR002201">
    <property type="entry name" value="Glyco_trans_9"/>
</dbReference>
<feature type="repeat" description="TPR" evidence="3">
    <location>
        <begin position="91"/>
        <end position="124"/>
    </location>
</feature>
<feature type="repeat" description="TPR" evidence="3">
    <location>
        <begin position="261"/>
        <end position="294"/>
    </location>
</feature>
<dbReference type="PANTHER" id="PTHR44943">
    <property type="entry name" value="CELLULOSE SYNTHASE OPERON PROTEIN C"/>
    <property type="match status" value="1"/>
</dbReference>
<evidence type="ECO:0000256" key="3">
    <source>
        <dbReference type="PROSITE-ProRule" id="PRU00339"/>
    </source>
</evidence>
<protein>
    <submittedName>
        <fullName evidence="4">Tfp pilus assembly protein PilF</fullName>
    </submittedName>
</protein>
<dbReference type="Gene3D" id="3.40.50.2000">
    <property type="entry name" value="Glycogen Phosphorylase B"/>
    <property type="match status" value="1"/>
</dbReference>
<dbReference type="SUPFAM" id="SSF53756">
    <property type="entry name" value="UDP-Glycosyltransferase/glycogen phosphorylase"/>
    <property type="match status" value="1"/>
</dbReference>
<feature type="repeat" description="TPR" evidence="3">
    <location>
        <begin position="193"/>
        <end position="226"/>
    </location>
</feature>
<feature type="repeat" description="TPR" evidence="3">
    <location>
        <begin position="125"/>
        <end position="158"/>
    </location>
</feature>
<dbReference type="PROSITE" id="PS50293">
    <property type="entry name" value="TPR_REGION"/>
    <property type="match status" value="2"/>
</dbReference>
<keyword evidence="2 3" id="KW-0802">TPR repeat</keyword>
<dbReference type="PROSITE" id="PS50005">
    <property type="entry name" value="TPR"/>
    <property type="match status" value="6"/>
</dbReference>
<dbReference type="Pfam" id="PF13181">
    <property type="entry name" value="TPR_8"/>
    <property type="match status" value="1"/>
</dbReference>